<protein>
    <submittedName>
        <fullName evidence="7">TMEM35B protein</fullName>
    </submittedName>
</protein>
<feature type="transmembrane region" description="Helical" evidence="6">
    <location>
        <begin position="80"/>
        <end position="97"/>
    </location>
</feature>
<evidence type="ECO:0000256" key="3">
    <source>
        <dbReference type="ARBA" id="ARBA00022692"/>
    </source>
</evidence>
<dbReference type="OrthoDB" id="432685at2759"/>
<gene>
    <name evidence="7" type="primary">TMEM35B</name>
    <name evidence="7" type="ORF">BLAG_LOCUS2708</name>
</gene>
<dbReference type="EMBL" id="OV696695">
    <property type="protein sequence ID" value="CAH1237924.1"/>
    <property type="molecule type" value="Genomic_DNA"/>
</dbReference>
<dbReference type="InterPro" id="IPR032808">
    <property type="entry name" value="DoxX"/>
</dbReference>
<organism evidence="7 8">
    <name type="scientific">Branchiostoma lanceolatum</name>
    <name type="common">Common lancelet</name>
    <name type="synonym">Amphioxus lanceolatum</name>
    <dbReference type="NCBI Taxonomy" id="7740"/>
    <lineage>
        <taxon>Eukaryota</taxon>
        <taxon>Metazoa</taxon>
        <taxon>Chordata</taxon>
        <taxon>Cephalochordata</taxon>
        <taxon>Leptocardii</taxon>
        <taxon>Amphioxiformes</taxon>
        <taxon>Branchiostomatidae</taxon>
        <taxon>Branchiostoma</taxon>
    </lineage>
</organism>
<dbReference type="PANTHER" id="PTHR13163:SF2">
    <property type="entry name" value="TRANSMEMBRANE PROTEIN 35B"/>
    <property type="match status" value="1"/>
</dbReference>
<dbReference type="InterPro" id="IPR040399">
    <property type="entry name" value="TMEM35A/B"/>
</dbReference>
<evidence type="ECO:0000313" key="8">
    <source>
        <dbReference type="Proteomes" id="UP000838412"/>
    </source>
</evidence>
<evidence type="ECO:0000256" key="6">
    <source>
        <dbReference type="SAM" id="Phobius"/>
    </source>
</evidence>
<sequence>MAGLLSGGLGLVFALSGCCKLFPFIPVHPFMKDEFVKFSTVFPLKPLGVVPNPTLYMYAVGVVEFGAGVMLGMGSPDQQVASAVVLLGVMVGAIQTLLSLGRATTECIPAAVCLSLLGLFLFQGL</sequence>
<evidence type="ECO:0000313" key="7">
    <source>
        <dbReference type="EMBL" id="CAH1237924.1"/>
    </source>
</evidence>
<evidence type="ECO:0000256" key="5">
    <source>
        <dbReference type="ARBA" id="ARBA00023136"/>
    </source>
</evidence>
<keyword evidence="8" id="KW-1185">Reference proteome</keyword>
<reference evidence="7" key="1">
    <citation type="submission" date="2022-01" db="EMBL/GenBank/DDBJ databases">
        <authorList>
            <person name="Braso-Vives M."/>
        </authorList>
    </citation>
    <scope>NUCLEOTIDE SEQUENCE</scope>
</reference>
<feature type="transmembrane region" description="Helical" evidence="6">
    <location>
        <begin position="103"/>
        <end position="122"/>
    </location>
</feature>
<evidence type="ECO:0000256" key="2">
    <source>
        <dbReference type="ARBA" id="ARBA00006679"/>
    </source>
</evidence>
<keyword evidence="3 6" id="KW-0812">Transmembrane</keyword>
<comment type="subcellular location">
    <subcellularLocation>
        <location evidence="1">Membrane</location>
        <topology evidence="1">Multi-pass membrane protein</topology>
    </subcellularLocation>
</comment>
<dbReference type="PANTHER" id="PTHR13163">
    <property type="entry name" value="SPINAL CORD EXPRESSION PROTEIN 4"/>
    <property type="match status" value="1"/>
</dbReference>
<evidence type="ECO:0000256" key="4">
    <source>
        <dbReference type="ARBA" id="ARBA00022989"/>
    </source>
</evidence>
<dbReference type="GO" id="GO:0016020">
    <property type="term" value="C:membrane"/>
    <property type="evidence" value="ECO:0007669"/>
    <property type="project" value="UniProtKB-SubCell"/>
</dbReference>
<keyword evidence="4 6" id="KW-1133">Transmembrane helix</keyword>
<evidence type="ECO:0000256" key="1">
    <source>
        <dbReference type="ARBA" id="ARBA00004141"/>
    </source>
</evidence>
<keyword evidence="5 6" id="KW-0472">Membrane</keyword>
<proteinExistence type="inferred from homology"/>
<comment type="similarity">
    <text evidence="2">Belongs to the DoxX family.</text>
</comment>
<accession>A0A8J9W2U0</accession>
<name>A0A8J9W2U0_BRALA</name>
<dbReference type="Proteomes" id="UP000838412">
    <property type="component" value="Chromosome 10"/>
</dbReference>
<dbReference type="Pfam" id="PF07681">
    <property type="entry name" value="DoxX"/>
    <property type="match status" value="1"/>
</dbReference>
<dbReference type="AlphaFoldDB" id="A0A8J9W2U0"/>